<reference evidence="1" key="1">
    <citation type="submission" date="2020-06" db="EMBL/GenBank/DDBJ databases">
        <title>WGS assembly of Ceratodon purpureus strain R40.</title>
        <authorList>
            <person name="Carey S.B."/>
            <person name="Jenkins J."/>
            <person name="Shu S."/>
            <person name="Lovell J.T."/>
            <person name="Sreedasyam A."/>
            <person name="Maumus F."/>
            <person name="Tiley G.P."/>
            <person name="Fernandez-Pozo N."/>
            <person name="Barry K."/>
            <person name="Chen C."/>
            <person name="Wang M."/>
            <person name="Lipzen A."/>
            <person name="Daum C."/>
            <person name="Saski C.A."/>
            <person name="Payton A.C."/>
            <person name="Mcbreen J.C."/>
            <person name="Conrad R.E."/>
            <person name="Kollar L.M."/>
            <person name="Olsson S."/>
            <person name="Huttunen S."/>
            <person name="Landis J.B."/>
            <person name="Wickett N.J."/>
            <person name="Johnson M.G."/>
            <person name="Rensing S.A."/>
            <person name="Grimwood J."/>
            <person name="Schmutz J."/>
            <person name="Mcdaniel S.F."/>
        </authorList>
    </citation>
    <scope>NUCLEOTIDE SEQUENCE</scope>
    <source>
        <strain evidence="1">R40</strain>
    </source>
</reference>
<keyword evidence="2" id="KW-1185">Reference proteome</keyword>
<evidence type="ECO:0000313" key="1">
    <source>
        <dbReference type="EMBL" id="KAG0588255.1"/>
    </source>
</evidence>
<name>A0A8T0IYB2_CERPU</name>
<gene>
    <name evidence="1" type="ORF">KC19_2G229200</name>
</gene>
<dbReference type="AlphaFoldDB" id="A0A8T0IYB2"/>
<accession>A0A8T0IYB2</accession>
<evidence type="ECO:0000313" key="2">
    <source>
        <dbReference type="Proteomes" id="UP000822688"/>
    </source>
</evidence>
<dbReference type="EMBL" id="CM026422">
    <property type="protein sequence ID" value="KAG0588255.1"/>
    <property type="molecule type" value="Genomic_DNA"/>
</dbReference>
<sequence length="38" mass="4563">MAHFLELMETLLLFTYEKLYSIKPFTCCTFKVPSFKKI</sequence>
<proteinExistence type="predicted"/>
<dbReference type="Proteomes" id="UP000822688">
    <property type="component" value="Chromosome 2"/>
</dbReference>
<organism evidence="1 2">
    <name type="scientific">Ceratodon purpureus</name>
    <name type="common">Fire moss</name>
    <name type="synonym">Dicranum purpureum</name>
    <dbReference type="NCBI Taxonomy" id="3225"/>
    <lineage>
        <taxon>Eukaryota</taxon>
        <taxon>Viridiplantae</taxon>
        <taxon>Streptophyta</taxon>
        <taxon>Embryophyta</taxon>
        <taxon>Bryophyta</taxon>
        <taxon>Bryophytina</taxon>
        <taxon>Bryopsida</taxon>
        <taxon>Dicranidae</taxon>
        <taxon>Pseudoditrichales</taxon>
        <taxon>Ditrichaceae</taxon>
        <taxon>Ceratodon</taxon>
    </lineage>
</organism>
<protein>
    <submittedName>
        <fullName evidence="1">Uncharacterized protein</fullName>
    </submittedName>
</protein>
<comment type="caution">
    <text evidence="1">The sequence shown here is derived from an EMBL/GenBank/DDBJ whole genome shotgun (WGS) entry which is preliminary data.</text>
</comment>